<reference evidence="1" key="1">
    <citation type="journal article" date="2015" name="Nature">
        <title>Complex archaea that bridge the gap between prokaryotes and eukaryotes.</title>
        <authorList>
            <person name="Spang A."/>
            <person name="Saw J.H."/>
            <person name="Jorgensen S.L."/>
            <person name="Zaremba-Niedzwiedzka K."/>
            <person name="Martijn J."/>
            <person name="Lind A.E."/>
            <person name="van Eijk R."/>
            <person name="Schleper C."/>
            <person name="Guy L."/>
            <person name="Ettema T.J."/>
        </authorList>
    </citation>
    <scope>NUCLEOTIDE SEQUENCE</scope>
</reference>
<evidence type="ECO:0000313" key="1">
    <source>
        <dbReference type="EMBL" id="KKL14858.1"/>
    </source>
</evidence>
<comment type="caution">
    <text evidence="1">The sequence shown here is derived from an EMBL/GenBank/DDBJ whole genome shotgun (WGS) entry which is preliminary data.</text>
</comment>
<sequence length="103" mass="11341">MYSLSKKKELGLFTARGRLLIQVTKKPGTTIKELSKDLFLTKRSVWGIVGELRSIGYLTVTTGELILGSDGRTHHYFISSFGLAELRKLTEQVDKGVGLGTSP</sequence>
<accession>A0A0F9DSG6</accession>
<organism evidence="1">
    <name type="scientific">marine sediment metagenome</name>
    <dbReference type="NCBI Taxonomy" id="412755"/>
    <lineage>
        <taxon>unclassified sequences</taxon>
        <taxon>metagenomes</taxon>
        <taxon>ecological metagenomes</taxon>
    </lineage>
</organism>
<evidence type="ECO:0008006" key="2">
    <source>
        <dbReference type="Google" id="ProtNLM"/>
    </source>
</evidence>
<dbReference type="SUPFAM" id="SSF46785">
    <property type="entry name" value="Winged helix' DNA-binding domain"/>
    <property type="match status" value="1"/>
</dbReference>
<proteinExistence type="predicted"/>
<name>A0A0F9DSG6_9ZZZZ</name>
<dbReference type="AlphaFoldDB" id="A0A0F9DSG6"/>
<protein>
    <recommendedName>
        <fullName evidence="2">HTH marR-type domain-containing protein</fullName>
    </recommendedName>
</protein>
<dbReference type="InterPro" id="IPR036390">
    <property type="entry name" value="WH_DNA-bd_sf"/>
</dbReference>
<gene>
    <name evidence="1" type="ORF">LCGC14_2511470</name>
</gene>
<dbReference type="InterPro" id="IPR036388">
    <property type="entry name" value="WH-like_DNA-bd_sf"/>
</dbReference>
<dbReference type="Gene3D" id="1.10.10.10">
    <property type="entry name" value="Winged helix-like DNA-binding domain superfamily/Winged helix DNA-binding domain"/>
    <property type="match status" value="1"/>
</dbReference>
<dbReference type="EMBL" id="LAZR01040291">
    <property type="protein sequence ID" value="KKL14858.1"/>
    <property type="molecule type" value="Genomic_DNA"/>
</dbReference>
<dbReference type="Pfam" id="PF13412">
    <property type="entry name" value="HTH_24"/>
    <property type="match status" value="1"/>
</dbReference>